<dbReference type="GO" id="GO:0033202">
    <property type="term" value="C:DNA helicase complex"/>
    <property type="evidence" value="ECO:0007669"/>
    <property type="project" value="TreeGrafter"/>
</dbReference>
<evidence type="ECO:0000256" key="1">
    <source>
        <dbReference type="ARBA" id="ARBA00009922"/>
    </source>
</evidence>
<comment type="similarity">
    <text evidence="1">Belongs to the helicase family. UvrD subfamily.</text>
</comment>
<dbReference type="EC" id="5.6.2.4" evidence="9"/>
<dbReference type="GO" id="GO:0005829">
    <property type="term" value="C:cytosol"/>
    <property type="evidence" value="ECO:0007669"/>
    <property type="project" value="TreeGrafter"/>
</dbReference>
<evidence type="ECO:0000256" key="13">
    <source>
        <dbReference type="SAM" id="MobiDB-lite"/>
    </source>
</evidence>
<dbReference type="InterPro" id="IPR014016">
    <property type="entry name" value="UvrD-like_ATP-bd"/>
</dbReference>
<comment type="catalytic activity">
    <reaction evidence="8">
        <text>Couples ATP hydrolysis with the unwinding of duplex DNA by translocating in the 3'-5' direction.</text>
        <dbReference type="EC" id="5.6.2.4"/>
    </reaction>
</comment>
<dbReference type="PANTHER" id="PTHR11070:SF2">
    <property type="entry name" value="ATP-DEPENDENT DNA HELICASE SRS2"/>
    <property type="match status" value="1"/>
</dbReference>
<dbReference type="GO" id="GO:0016887">
    <property type="term" value="F:ATP hydrolysis activity"/>
    <property type="evidence" value="ECO:0007669"/>
    <property type="project" value="RHEA"/>
</dbReference>
<evidence type="ECO:0000256" key="10">
    <source>
        <dbReference type="ARBA" id="ARBA00034923"/>
    </source>
</evidence>
<keyword evidence="4 12" id="KW-0347">Helicase</keyword>
<dbReference type="PANTHER" id="PTHR11070">
    <property type="entry name" value="UVRD / RECB / PCRA DNA HELICASE FAMILY MEMBER"/>
    <property type="match status" value="1"/>
</dbReference>
<feature type="domain" description="UvrD-like helicase ATP-binding" evidence="14">
    <location>
        <begin position="1"/>
        <end position="276"/>
    </location>
</feature>
<dbReference type="CDD" id="cd18807">
    <property type="entry name" value="SF1_C_UvrD"/>
    <property type="match status" value="1"/>
</dbReference>
<keyword evidence="6" id="KW-0238">DNA-binding</keyword>
<dbReference type="GO" id="GO:0003677">
    <property type="term" value="F:DNA binding"/>
    <property type="evidence" value="ECO:0007669"/>
    <property type="project" value="UniProtKB-KW"/>
</dbReference>
<feature type="domain" description="UvrD-like helicase C-terminal" evidence="15">
    <location>
        <begin position="277"/>
        <end position="555"/>
    </location>
</feature>
<dbReference type="InterPro" id="IPR027417">
    <property type="entry name" value="P-loop_NTPase"/>
</dbReference>
<keyword evidence="7" id="KW-0413">Isomerase</keyword>
<sequence>MNPEQLSAVTWPPQSALVLAGAGSGKTRVLTTRIAWLLQSGQASVHSIMAVTFTNKAAKEMQTRLGAMIPINVRAMWLGTFHGLCHRFLRLHHRDAGLPSSFQILDSGDQLSLIKRLLKSLNIAEEIIAPRSLQGFINAQKESGLRASVLGAPDPHTSRMIGCYAEYDKICQREGVVDFAELMLRSYEMLQSNEILRRHYQNRFNHILVDEFQDTNKLQYAWLKLMAGGNAAVFAVGDDDQSIYRFRGANVGNMTALMEEFHIDAPVKLEQNYRSVGNILAAANAVIENNDERLGKNLRTDAEAGDKIRYYSAFTDLEEARFIVDETKALEREGWDLDEIAVLYRSNAQSRVIEQSLFRSGIPYKIYGGLRFYERQEIKHALAYLRLAVNPDDDNALLRVINFPPRGIGARTIENLQTASNEQGITLWQAACNAGAKAAKIAAFVRLIEALRNQVGQMHLSEIIVGILKDSGLTEHYRTQKATTKTASTTLTNSSTPPSSSNPKTATLKPCPKTFQTTRLPHPRLLEQRRPRIRRNQAGAGEKAVQLMTVHAAKGLEFNAVFLTGMEEGRFPSEMSLAERGGLEEERRLMYVAITRARKRLYITMAQQRMLHGQTQFGIASRFVEESRQKYCTTCPSKTRLRQLRQHAPNHRTTGQIIDDFKQPQTYAGFRIGQNVRHAKFGTGVIIDAADKGESARLTINFGKQGVKELDTKFAKLEAM</sequence>
<gene>
    <name evidence="16" type="primary">uvrD</name>
    <name evidence="16" type="ORF">NCTC11421_03684</name>
</gene>
<dbReference type="SUPFAM" id="SSF52540">
    <property type="entry name" value="P-loop containing nucleoside triphosphate hydrolases"/>
    <property type="match status" value="1"/>
</dbReference>
<evidence type="ECO:0000256" key="3">
    <source>
        <dbReference type="ARBA" id="ARBA00022801"/>
    </source>
</evidence>
<feature type="compositionally biased region" description="Low complexity" evidence="13">
    <location>
        <begin position="481"/>
        <end position="507"/>
    </location>
</feature>
<dbReference type="PROSITE" id="PS51217">
    <property type="entry name" value="UVRD_HELICASE_CTER"/>
    <property type="match status" value="1"/>
</dbReference>
<feature type="binding site" evidence="12">
    <location>
        <begin position="20"/>
        <end position="27"/>
    </location>
    <ligand>
        <name>ATP</name>
        <dbReference type="ChEBI" id="CHEBI:30616"/>
    </ligand>
</feature>
<dbReference type="InterPro" id="IPR013986">
    <property type="entry name" value="DExx_box_DNA_helicase_dom_sf"/>
</dbReference>
<keyword evidence="5 12" id="KW-0067">ATP-binding</keyword>
<evidence type="ECO:0000256" key="9">
    <source>
        <dbReference type="ARBA" id="ARBA00034808"/>
    </source>
</evidence>
<reference evidence="16" key="1">
    <citation type="submission" date="2018-06" db="EMBL/GenBank/DDBJ databases">
        <authorList>
            <consortium name="Pathogen Informatics"/>
            <person name="Doyle S."/>
        </authorList>
    </citation>
    <scope>NUCLEOTIDE SEQUENCE [LARGE SCALE GENOMIC DNA]</scope>
    <source>
        <strain evidence="16">NCTC11421</strain>
    </source>
</reference>
<evidence type="ECO:0000259" key="15">
    <source>
        <dbReference type="PROSITE" id="PS51217"/>
    </source>
</evidence>
<dbReference type="Pfam" id="PF21196">
    <property type="entry name" value="PcrA_UvrD_tudor"/>
    <property type="match status" value="1"/>
</dbReference>
<proteinExistence type="inferred from homology"/>
<feature type="region of interest" description="Disordered" evidence="13">
    <location>
        <begin position="479"/>
        <end position="540"/>
    </location>
</feature>
<evidence type="ECO:0000256" key="7">
    <source>
        <dbReference type="ARBA" id="ARBA00023235"/>
    </source>
</evidence>
<evidence type="ECO:0000259" key="14">
    <source>
        <dbReference type="PROSITE" id="PS51198"/>
    </source>
</evidence>
<dbReference type="Gene3D" id="1.10.486.10">
    <property type="entry name" value="PCRA, domain 4"/>
    <property type="match status" value="1"/>
</dbReference>
<accession>A0A379B1U0</accession>
<organism evidence="16">
    <name type="scientific">Neisseria gonorrhoeae</name>
    <dbReference type="NCBI Taxonomy" id="485"/>
    <lineage>
        <taxon>Bacteria</taxon>
        <taxon>Pseudomonadati</taxon>
        <taxon>Pseudomonadota</taxon>
        <taxon>Betaproteobacteria</taxon>
        <taxon>Neisseriales</taxon>
        <taxon>Neisseriaceae</taxon>
        <taxon>Neisseria</taxon>
    </lineage>
</organism>
<evidence type="ECO:0000256" key="6">
    <source>
        <dbReference type="ARBA" id="ARBA00023125"/>
    </source>
</evidence>
<evidence type="ECO:0000256" key="8">
    <source>
        <dbReference type="ARBA" id="ARBA00034617"/>
    </source>
</evidence>
<dbReference type="PROSITE" id="PS51198">
    <property type="entry name" value="UVRD_HELICASE_ATP_BIND"/>
    <property type="match status" value="1"/>
</dbReference>
<dbReference type="GO" id="GO:0043138">
    <property type="term" value="F:3'-5' DNA helicase activity"/>
    <property type="evidence" value="ECO:0007669"/>
    <property type="project" value="UniProtKB-EC"/>
</dbReference>
<protein>
    <recommendedName>
        <fullName evidence="9">DNA 3'-5' helicase</fullName>
        <ecNumber evidence="9">5.6.2.4</ecNumber>
    </recommendedName>
    <alternativeName>
        <fullName evidence="10">DNA 3'-5' helicase II</fullName>
    </alternativeName>
</protein>
<evidence type="ECO:0000313" key="16">
    <source>
        <dbReference type="EMBL" id="SUB32249.1"/>
    </source>
</evidence>
<evidence type="ECO:0000256" key="5">
    <source>
        <dbReference type="ARBA" id="ARBA00022840"/>
    </source>
</evidence>
<dbReference type="AlphaFoldDB" id="A0A379B1U0"/>
<evidence type="ECO:0000256" key="2">
    <source>
        <dbReference type="ARBA" id="ARBA00022741"/>
    </source>
</evidence>
<evidence type="ECO:0000256" key="11">
    <source>
        <dbReference type="ARBA" id="ARBA00048988"/>
    </source>
</evidence>
<evidence type="ECO:0000256" key="4">
    <source>
        <dbReference type="ARBA" id="ARBA00022806"/>
    </source>
</evidence>
<dbReference type="GO" id="GO:0005524">
    <property type="term" value="F:ATP binding"/>
    <property type="evidence" value="ECO:0007669"/>
    <property type="project" value="UniProtKB-UniRule"/>
</dbReference>
<dbReference type="EMBL" id="UGRI01000002">
    <property type="protein sequence ID" value="SUB32249.1"/>
    <property type="molecule type" value="Genomic_DNA"/>
</dbReference>
<comment type="catalytic activity">
    <reaction evidence="11">
        <text>ATP + H2O = ADP + phosphate + H(+)</text>
        <dbReference type="Rhea" id="RHEA:13065"/>
        <dbReference type="ChEBI" id="CHEBI:15377"/>
        <dbReference type="ChEBI" id="CHEBI:15378"/>
        <dbReference type="ChEBI" id="CHEBI:30616"/>
        <dbReference type="ChEBI" id="CHEBI:43474"/>
        <dbReference type="ChEBI" id="CHEBI:456216"/>
        <dbReference type="EC" id="5.6.2.4"/>
    </reaction>
</comment>
<dbReference type="GO" id="GO:0000725">
    <property type="term" value="P:recombinational repair"/>
    <property type="evidence" value="ECO:0007669"/>
    <property type="project" value="TreeGrafter"/>
</dbReference>
<dbReference type="Pfam" id="PF00580">
    <property type="entry name" value="UvrD-helicase"/>
    <property type="match status" value="1"/>
</dbReference>
<name>A0A379B1U0_NEIGO</name>
<dbReference type="InterPro" id="IPR000212">
    <property type="entry name" value="DNA_helicase_UvrD/REP"/>
</dbReference>
<keyword evidence="3 12" id="KW-0378">Hydrolase</keyword>
<evidence type="ECO:0000256" key="12">
    <source>
        <dbReference type="PROSITE-ProRule" id="PRU00560"/>
    </source>
</evidence>
<dbReference type="Gene3D" id="1.10.10.160">
    <property type="match status" value="1"/>
</dbReference>
<dbReference type="Pfam" id="PF13361">
    <property type="entry name" value="UvrD_C"/>
    <property type="match status" value="1"/>
</dbReference>
<dbReference type="InterPro" id="IPR014017">
    <property type="entry name" value="DNA_helicase_UvrD-like_C"/>
</dbReference>
<dbReference type="CDD" id="cd17932">
    <property type="entry name" value="DEXQc_UvrD"/>
    <property type="match status" value="1"/>
</dbReference>
<keyword evidence="2 12" id="KW-0547">Nucleotide-binding</keyword>
<dbReference type="Gene3D" id="3.40.50.300">
    <property type="entry name" value="P-loop containing nucleotide triphosphate hydrolases"/>
    <property type="match status" value="2"/>
</dbReference>